<keyword evidence="8" id="KW-0496">Mitochondrion</keyword>
<keyword evidence="7 8" id="KW-0482">Metalloprotease</keyword>
<evidence type="ECO:0000313" key="11">
    <source>
        <dbReference type="Proteomes" id="UP000654370"/>
    </source>
</evidence>
<evidence type="ECO:0000256" key="1">
    <source>
        <dbReference type="ARBA" id="ARBA00004137"/>
    </source>
</evidence>
<comment type="similarity">
    <text evidence="2 8">Belongs to the peptidase M76 family.</text>
</comment>
<protein>
    <recommendedName>
        <fullName evidence="3 8">Mitochondrial inner membrane protease ATP23</fullName>
        <ecNumber evidence="8">3.4.24.-</ecNumber>
    </recommendedName>
</protein>
<dbReference type="PANTHER" id="PTHR21711:SF0">
    <property type="entry name" value="MITOCHONDRIAL INNER MEMBRANE PROTEASE ATP23 HOMOLOG"/>
    <property type="match status" value="1"/>
</dbReference>
<comment type="caution">
    <text evidence="10">The sequence shown here is derived from an EMBL/GenBank/DDBJ whole genome shotgun (WGS) entry which is preliminary data.</text>
</comment>
<keyword evidence="6 8" id="KW-0378">Hydrolase</keyword>
<evidence type="ECO:0000256" key="9">
    <source>
        <dbReference type="SAM" id="MobiDB-lite"/>
    </source>
</evidence>
<dbReference type="AlphaFoldDB" id="A0A8H7PCQ1"/>
<dbReference type="EC" id="3.4.24.-" evidence="8"/>
<evidence type="ECO:0000256" key="3">
    <source>
        <dbReference type="ARBA" id="ARBA00014615"/>
    </source>
</evidence>
<keyword evidence="11" id="KW-1185">Reference proteome</keyword>
<proteinExistence type="inferred from homology"/>
<evidence type="ECO:0000256" key="4">
    <source>
        <dbReference type="ARBA" id="ARBA00022670"/>
    </source>
</evidence>
<comment type="subcellular location">
    <subcellularLocation>
        <location evidence="1 8">Mitochondrion inner membrane</location>
        <topology evidence="1 8">Peripheral membrane protein</topology>
        <orientation evidence="1 8">Intermembrane side</orientation>
    </subcellularLocation>
</comment>
<dbReference type="GO" id="GO:0004222">
    <property type="term" value="F:metalloendopeptidase activity"/>
    <property type="evidence" value="ECO:0007669"/>
    <property type="project" value="InterPro"/>
</dbReference>
<comment type="function">
    <text evidence="8">Has a dual role in the assembly of mitochondrial ATPase.</text>
</comment>
<sequence>VLDIMSTDTQDTAPALSADSNNGASDLKEMKKFERWRKSLQYITGLGMSETERTDFRRQVDHEASGWQCQQCETWRDSLMKNSANVRFMLENLQKVGCAMKKEDFKCMPCDETRSGGFSPQDGILLCQNRFFSKKHQEDTMVHEMIHMFDNCRFKVDWSNCKHHACSEIRAASLSGDCRWTREVRRGFYTFTKQHQACVKRRAILSVRQNPACADEGCAERAVHSVFESCFADTRPYDEIY</sequence>
<evidence type="ECO:0000256" key="6">
    <source>
        <dbReference type="ARBA" id="ARBA00022801"/>
    </source>
</evidence>
<dbReference type="Pfam" id="PF09768">
    <property type="entry name" value="Peptidase_M76"/>
    <property type="match status" value="1"/>
</dbReference>
<gene>
    <name evidence="10" type="ORF">INT43_009084</name>
</gene>
<dbReference type="GO" id="GO:0033615">
    <property type="term" value="P:mitochondrial proton-transporting ATP synthase complex assembly"/>
    <property type="evidence" value="ECO:0007669"/>
    <property type="project" value="TreeGrafter"/>
</dbReference>
<evidence type="ECO:0000256" key="7">
    <source>
        <dbReference type="ARBA" id="ARBA00023049"/>
    </source>
</evidence>
<feature type="region of interest" description="Disordered" evidence="9">
    <location>
        <begin position="1"/>
        <end position="24"/>
    </location>
</feature>
<dbReference type="EMBL" id="JAEPQZ010000021">
    <property type="protein sequence ID" value="KAG2171423.1"/>
    <property type="molecule type" value="Genomic_DNA"/>
</dbReference>
<keyword evidence="8" id="KW-0472">Membrane</keyword>
<reference evidence="10" key="1">
    <citation type="submission" date="2020-12" db="EMBL/GenBank/DDBJ databases">
        <title>Metabolic potential, ecology and presence of endohyphal bacteria is reflected in genomic diversity of Mucoromycotina.</title>
        <authorList>
            <person name="Muszewska A."/>
            <person name="Okrasinska A."/>
            <person name="Steczkiewicz K."/>
            <person name="Drgas O."/>
            <person name="Orlowska M."/>
            <person name="Perlinska-Lenart U."/>
            <person name="Aleksandrzak-Piekarczyk T."/>
            <person name="Szatraj K."/>
            <person name="Zielenkiewicz U."/>
            <person name="Pilsyk S."/>
            <person name="Malc E."/>
            <person name="Mieczkowski P."/>
            <person name="Kruszewska J.S."/>
            <person name="Biernat P."/>
            <person name="Pawlowska J."/>
        </authorList>
    </citation>
    <scope>NUCLEOTIDE SEQUENCE</scope>
    <source>
        <strain evidence="10">WA0000067209</strain>
    </source>
</reference>
<evidence type="ECO:0000256" key="2">
    <source>
        <dbReference type="ARBA" id="ARBA00009915"/>
    </source>
</evidence>
<dbReference type="Proteomes" id="UP000654370">
    <property type="component" value="Unassembled WGS sequence"/>
</dbReference>
<keyword evidence="5 8" id="KW-0479">Metal-binding</keyword>
<feature type="non-terminal residue" evidence="10">
    <location>
        <position position="241"/>
    </location>
</feature>
<dbReference type="OrthoDB" id="285308at2759"/>
<evidence type="ECO:0000313" key="10">
    <source>
        <dbReference type="EMBL" id="KAG2171423.1"/>
    </source>
</evidence>
<organism evidence="10 11">
    <name type="scientific">Mortierella isabellina</name>
    <name type="common">Filamentous fungus</name>
    <name type="synonym">Umbelopsis isabellina</name>
    <dbReference type="NCBI Taxonomy" id="91625"/>
    <lineage>
        <taxon>Eukaryota</taxon>
        <taxon>Fungi</taxon>
        <taxon>Fungi incertae sedis</taxon>
        <taxon>Mucoromycota</taxon>
        <taxon>Mucoromycotina</taxon>
        <taxon>Umbelopsidomycetes</taxon>
        <taxon>Umbelopsidales</taxon>
        <taxon>Umbelopsidaceae</taxon>
        <taxon>Umbelopsis</taxon>
    </lineage>
</organism>
<dbReference type="GO" id="GO:0005743">
    <property type="term" value="C:mitochondrial inner membrane"/>
    <property type="evidence" value="ECO:0007669"/>
    <property type="project" value="UniProtKB-SubCell"/>
</dbReference>
<accession>A0A8H7PCQ1</accession>
<keyword evidence="4 8" id="KW-0645">Protease</keyword>
<dbReference type="GO" id="GO:0046872">
    <property type="term" value="F:metal ion binding"/>
    <property type="evidence" value="ECO:0007669"/>
    <property type="project" value="UniProtKB-KW"/>
</dbReference>
<keyword evidence="8" id="KW-0999">Mitochondrion inner membrane</keyword>
<dbReference type="PANTHER" id="PTHR21711">
    <property type="entry name" value="MITOCHONDRIAL INNER MEMBRANE PROTEASE"/>
    <property type="match status" value="1"/>
</dbReference>
<evidence type="ECO:0000256" key="5">
    <source>
        <dbReference type="ARBA" id="ARBA00022723"/>
    </source>
</evidence>
<name>A0A8H7PCQ1_MORIS</name>
<evidence type="ECO:0000256" key="8">
    <source>
        <dbReference type="RuleBase" id="RU364057"/>
    </source>
</evidence>
<dbReference type="InterPro" id="IPR019165">
    <property type="entry name" value="Peptidase_M76_ATP23"/>
</dbReference>
<dbReference type="GO" id="GO:0034982">
    <property type="term" value="P:mitochondrial protein processing"/>
    <property type="evidence" value="ECO:0007669"/>
    <property type="project" value="TreeGrafter"/>
</dbReference>